<comment type="caution">
    <text evidence="3">The sequence shown here is derived from an EMBL/GenBank/DDBJ whole genome shotgun (WGS) entry which is preliminary data.</text>
</comment>
<dbReference type="InterPro" id="IPR013087">
    <property type="entry name" value="Znf_C2H2_type"/>
</dbReference>
<proteinExistence type="predicted"/>
<dbReference type="PANTHER" id="PTHR47591">
    <property type="entry name" value="ZINC FINGER PROTEIN ZAT2-RELATED"/>
    <property type="match status" value="1"/>
</dbReference>
<dbReference type="Gene3D" id="3.30.160.60">
    <property type="entry name" value="Classic Zinc Finger"/>
    <property type="match status" value="2"/>
</dbReference>
<dbReference type="EMBL" id="JAJAGQ010000014">
    <property type="protein sequence ID" value="KAJ8542784.1"/>
    <property type="molecule type" value="Genomic_DNA"/>
</dbReference>
<dbReference type="SUPFAM" id="SSF57667">
    <property type="entry name" value="beta-beta-alpha zinc fingers"/>
    <property type="match status" value="2"/>
</dbReference>
<dbReference type="PROSITE" id="PS50157">
    <property type="entry name" value="ZINC_FINGER_C2H2_2"/>
    <property type="match status" value="3"/>
</dbReference>
<feature type="domain" description="C2H2-type" evidence="2">
    <location>
        <begin position="132"/>
        <end position="154"/>
    </location>
</feature>
<keyword evidence="1" id="KW-0862">Zinc</keyword>
<dbReference type="SMART" id="SM00355">
    <property type="entry name" value="ZnF_C2H2"/>
    <property type="match status" value="3"/>
</dbReference>
<gene>
    <name evidence="3" type="ORF">K7X08_005307</name>
</gene>
<dbReference type="PROSITE" id="PS00028">
    <property type="entry name" value="ZINC_FINGER_C2H2_1"/>
    <property type="match status" value="3"/>
</dbReference>
<dbReference type="Pfam" id="PF13912">
    <property type="entry name" value="zf-C2H2_6"/>
    <property type="match status" value="3"/>
</dbReference>
<sequence>MVDYQDRQVGKGTLWIKLKISENDVLEDHKKQVLEDHKDDVVENEDKDEVKIPKDNDDNNNTKRICHVCNKGFSSGKALRGHMRIHVQATKKQLKGKKLKPLVARYYKKRILQQHDEQELDFENYNNDQLLPTCSICGKNFPSMKSLFGHMRCHPERAWRGIHPPHLKKSCDEIDKKTASAITTANVVPGWSVTAKRGRKPIADEEDTNSGPKKDEEQLHYAVHHLMLLANGDSVLESGLTGGDYNKHRVREELETTNSNSLTSKVDNDEIAYHVSEWMIIDNKKRSKKMKFLDSVQDNVASPVATPEKYKCNTCKKSFVTHHALGGHMSSHNKLRMVIQNSDVTNVVAISAEAAASNSKLLADSKLVCYSNKNFTTNRCQLDSPIDHQAAGASSNQLTSRRILDFDLNEVPPDHEDEVAVGLWRKREDSVGLLRGLRPWKVGADKSADAIVDSVNCEGEKGD</sequence>
<evidence type="ECO:0000313" key="3">
    <source>
        <dbReference type="EMBL" id="KAJ8542784.1"/>
    </source>
</evidence>
<keyword evidence="1" id="KW-0479">Metal-binding</keyword>
<evidence type="ECO:0000256" key="1">
    <source>
        <dbReference type="PROSITE-ProRule" id="PRU00042"/>
    </source>
</evidence>
<feature type="domain" description="C2H2-type" evidence="2">
    <location>
        <begin position="64"/>
        <end position="91"/>
    </location>
</feature>
<protein>
    <recommendedName>
        <fullName evidence="2">C2H2-type domain-containing protein</fullName>
    </recommendedName>
</protein>
<dbReference type="GO" id="GO:0008270">
    <property type="term" value="F:zinc ion binding"/>
    <property type="evidence" value="ECO:0007669"/>
    <property type="project" value="UniProtKB-KW"/>
</dbReference>
<dbReference type="PANTHER" id="PTHR47591:SF1">
    <property type="entry name" value="ZINC FINGER PROTEIN ZAT2-RELATED"/>
    <property type="match status" value="1"/>
</dbReference>
<evidence type="ECO:0000313" key="4">
    <source>
        <dbReference type="Proteomes" id="UP001152561"/>
    </source>
</evidence>
<accession>A0A9Q1LT66</accession>
<reference evidence="4" key="1">
    <citation type="journal article" date="2023" name="Proc. Natl. Acad. Sci. U.S.A.">
        <title>Genomic and structural basis for evolution of tropane alkaloid biosynthesis.</title>
        <authorList>
            <person name="Wanga Y.-J."/>
            <person name="Taina T."/>
            <person name="Yua J.-Y."/>
            <person name="Lia J."/>
            <person name="Xua B."/>
            <person name="Chenc J."/>
            <person name="D'Auriad J.C."/>
            <person name="Huanga J.-P."/>
            <person name="Huanga S.-X."/>
        </authorList>
    </citation>
    <scope>NUCLEOTIDE SEQUENCE [LARGE SCALE GENOMIC DNA]</scope>
    <source>
        <strain evidence="4">cv. KIB-2019</strain>
    </source>
</reference>
<dbReference type="Proteomes" id="UP001152561">
    <property type="component" value="Unassembled WGS sequence"/>
</dbReference>
<evidence type="ECO:0000259" key="2">
    <source>
        <dbReference type="PROSITE" id="PS50157"/>
    </source>
</evidence>
<name>A0A9Q1LT66_9SOLA</name>
<keyword evidence="4" id="KW-1185">Reference proteome</keyword>
<feature type="domain" description="C2H2-type" evidence="2">
    <location>
        <begin position="310"/>
        <end position="337"/>
    </location>
</feature>
<dbReference type="OrthoDB" id="6077919at2759"/>
<dbReference type="AlphaFoldDB" id="A0A9Q1LT66"/>
<dbReference type="InterPro" id="IPR036236">
    <property type="entry name" value="Znf_C2H2_sf"/>
</dbReference>
<organism evidence="3 4">
    <name type="scientific">Anisodus acutangulus</name>
    <dbReference type="NCBI Taxonomy" id="402998"/>
    <lineage>
        <taxon>Eukaryota</taxon>
        <taxon>Viridiplantae</taxon>
        <taxon>Streptophyta</taxon>
        <taxon>Embryophyta</taxon>
        <taxon>Tracheophyta</taxon>
        <taxon>Spermatophyta</taxon>
        <taxon>Magnoliopsida</taxon>
        <taxon>eudicotyledons</taxon>
        <taxon>Gunneridae</taxon>
        <taxon>Pentapetalae</taxon>
        <taxon>asterids</taxon>
        <taxon>lamiids</taxon>
        <taxon>Solanales</taxon>
        <taxon>Solanaceae</taxon>
        <taxon>Solanoideae</taxon>
        <taxon>Hyoscyameae</taxon>
        <taxon>Anisodus</taxon>
    </lineage>
</organism>
<keyword evidence="1" id="KW-0863">Zinc-finger</keyword>